<reference evidence="11" key="1">
    <citation type="submission" date="2016-11" db="EMBL/GenBank/DDBJ databases">
        <authorList>
            <person name="Varghese N."/>
            <person name="Submissions S."/>
        </authorList>
    </citation>
    <scope>NUCLEOTIDE SEQUENCE [LARGE SCALE GENOMIC DNA]</scope>
    <source>
        <strain evidence="11">CGMCC 1.8995</strain>
    </source>
</reference>
<sequence>MSSNVDLYSIATSGVNASSRLLATTSNNIANVNSEGYVRERTVFTNELLGGVGKATTERIIDKFAQNQMRRDITQVGEWQTYYNKTEAIDNLLANEANSLSTGLSEFFASIQTAADDPTNLASRDLVLSQGDAMLRRMSSIADFMNYKEDELNLEFESMVNRSNSLIQTIGDLNKAILVVKGNHTGGEPTALLNERDNAINELAELMSIEIRESSNASGSLLVNLTSGESLVLEDGSFNLFELTDSADVMYKQLQLGTTFEGTKANTNIRITEDDLGGSLGGLFRYRDEVLGPAQRDIGQLAVAFADAVNSQNRLGMDLDFQLGGDIFTLPELTGLPYTGTPDTLRVSGQFTPGQGSEVTDADIRVTVTAVSGGVPSQVSVELLNADGSPKTDENNQPVSFSGIAVTGGFTELPGGIEIQFQSASGYSVGNEFLFQPVKYSATDIEMATTRPEDLAFASPIRVDVNNGNLGDAEVVATKVTNTEVDATLGADASAFDGAGGIHGLAGSPSATVGAPVQIVFTSETSFNVLDGENPANVITSVSGVTDYTDLLAQAEASGVPAWPASFSALNDYPGYDFSLQGKPVAGDSFTISYNTDGSYDNTNALSLASLQKQGLTKLSTNSVSQPRTLHESYSTLVSRVGEDASSASIALQAAEAMKVQSTDWFDSVSGVSLDEEAANLVRYQQSYAAAARILSTAQELFNTILSSVR</sequence>
<evidence type="ECO:0000256" key="1">
    <source>
        <dbReference type="ARBA" id="ARBA00004365"/>
    </source>
</evidence>
<evidence type="ECO:0000259" key="7">
    <source>
        <dbReference type="Pfam" id="PF00460"/>
    </source>
</evidence>
<dbReference type="EMBL" id="FQWD01000002">
    <property type="protein sequence ID" value="SHG06276.1"/>
    <property type="molecule type" value="Genomic_DNA"/>
</dbReference>
<name>A0A1M5GRC9_9ALTE</name>
<dbReference type="PROSITE" id="PS00588">
    <property type="entry name" value="FLAGELLA_BB_ROD"/>
    <property type="match status" value="1"/>
</dbReference>
<evidence type="ECO:0000313" key="11">
    <source>
        <dbReference type="Proteomes" id="UP000184520"/>
    </source>
</evidence>
<evidence type="ECO:0000259" key="8">
    <source>
        <dbReference type="Pfam" id="PF06429"/>
    </source>
</evidence>
<evidence type="ECO:0000256" key="3">
    <source>
        <dbReference type="ARBA" id="ARBA00009677"/>
    </source>
</evidence>
<dbReference type="Pfam" id="PF22638">
    <property type="entry name" value="FlgK_D1"/>
    <property type="match status" value="1"/>
</dbReference>
<dbReference type="GO" id="GO:0005576">
    <property type="term" value="C:extracellular region"/>
    <property type="evidence" value="ECO:0007669"/>
    <property type="project" value="UniProtKB-SubCell"/>
</dbReference>
<evidence type="ECO:0000256" key="6">
    <source>
        <dbReference type="ARBA" id="ARBA00023143"/>
    </source>
</evidence>
<dbReference type="GO" id="GO:0009424">
    <property type="term" value="C:bacterial-type flagellum hook"/>
    <property type="evidence" value="ECO:0007669"/>
    <property type="project" value="InterPro"/>
</dbReference>
<evidence type="ECO:0000313" key="10">
    <source>
        <dbReference type="EMBL" id="SHG06276.1"/>
    </source>
</evidence>
<evidence type="ECO:0000256" key="4">
    <source>
        <dbReference type="ARBA" id="ARBA00016244"/>
    </source>
</evidence>
<keyword evidence="10" id="KW-0969">Cilium</keyword>
<feature type="domain" description="Flagellar basal-body/hook protein C-terminal" evidence="8">
    <location>
        <begin position="669"/>
        <end position="707"/>
    </location>
</feature>
<dbReference type="Pfam" id="PF06429">
    <property type="entry name" value="Flg_bbr_C"/>
    <property type="match status" value="1"/>
</dbReference>
<keyword evidence="5" id="KW-0964">Secreted</keyword>
<keyword evidence="10" id="KW-0966">Cell projection</keyword>
<dbReference type="SUPFAM" id="SSF64518">
    <property type="entry name" value="Phase 1 flagellin"/>
    <property type="match status" value="2"/>
</dbReference>
<proteinExistence type="inferred from homology"/>
<keyword evidence="10" id="KW-0282">Flagellum</keyword>
<keyword evidence="11" id="KW-1185">Reference proteome</keyword>
<feature type="domain" description="Flagellar basal body rod protein N-terminal" evidence="7">
    <location>
        <begin position="10"/>
        <end position="37"/>
    </location>
</feature>
<dbReference type="InterPro" id="IPR010930">
    <property type="entry name" value="Flg_bb/hook_C_dom"/>
</dbReference>
<dbReference type="RefSeq" id="WP_073319218.1">
    <property type="nucleotide sequence ID" value="NZ_FQWD01000002.1"/>
</dbReference>
<dbReference type="PANTHER" id="PTHR30033:SF1">
    <property type="entry name" value="FLAGELLAR HOOK-ASSOCIATED PROTEIN 1"/>
    <property type="match status" value="1"/>
</dbReference>
<dbReference type="InterPro" id="IPR002371">
    <property type="entry name" value="FlgK"/>
</dbReference>
<dbReference type="STRING" id="634436.SAMN05216361_1139"/>
<accession>A0A1M5GRC9</accession>
<dbReference type="GO" id="GO:0044780">
    <property type="term" value="P:bacterial-type flagellum assembly"/>
    <property type="evidence" value="ECO:0007669"/>
    <property type="project" value="InterPro"/>
</dbReference>
<dbReference type="PRINTS" id="PR01005">
    <property type="entry name" value="FLGHOOKAP1"/>
</dbReference>
<evidence type="ECO:0000256" key="5">
    <source>
        <dbReference type="ARBA" id="ARBA00022525"/>
    </source>
</evidence>
<dbReference type="OrthoDB" id="9802553at2"/>
<dbReference type="Proteomes" id="UP000184520">
    <property type="component" value="Unassembled WGS sequence"/>
</dbReference>
<comment type="subcellular location">
    <subcellularLocation>
        <location evidence="1">Bacterial flagellum</location>
    </subcellularLocation>
    <subcellularLocation>
        <location evidence="2">Secreted</location>
    </subcellularLocation>
</comment>
<dbReference type="NCBIfam" id="TIGR02492">
    <property type="entry name" value="flgK_ends"/>
    <property type="match status" value="1"/>
</dbReference>
<feature type="domain" description="Flagellar hook-associated protein FlgK helical" evidence="9">
    <location>
        <begin position="87"/>
        <end position="328"/>
    </location>
</feature>
<keyword evidence="6" id="KW-0975">Bacterial flagellum</keyword>
<dbReference type="Pfam" id="PF00460">
    <property type="entry name" value="Flg_bb_rod"/>
    <property type="match status" value="1"/>
</dbReference>
<dbReference type="InterPro" id="IPR053927">
    <property type="entry name" value="FlgK_helical"/>
</dbReference>
<dbReference type="InterPro" id="IPR019776">
    <property type="entry name" value="Flagellar_basal_body_rod_CS"/>
</dbReference>
<dbReference type="AlphaFoldDB" id="A0A1M5GRC9"/>
<comment type="similarity">
    <text evidence="3">Belongs to the flagella basal body rod proteins family.</text>
</comment>
<dbReference type="InterPro" id="IPR001444">
    <property type="entry name" value="Flag_bb_rod_N"/>
</dbReference>
<protein>
    <recommendedName>
        <fullName evidence="4">Flagellar hook-associated protein 1</fullName>
    </recommendedName>
</protein>
<organism evidence="10 11">
    <name type="scientific">Marisediminitalea aggregata</name>
    <dbReference type="NCBI Taxonomy" id="634436"/>
    <lineage>
        <taxon>Bacteria</taxon>
        <taxon>Pseudomonadati</taxon>
        <taxon>Pseudomonadota</taxon>
        <taxon>Gammaproteobacteria</taxon>
        <taxon>Alteromonadales</taxon>
        <taxon>Alteromonadaceae</taxon>
        <taxon>Marisediminitalea</taxon>
    </lineage>
</organism>
<dbReference type="PANTHER" id="PTHR30033">
    <property type="entry name" value="FLAGELLAR HOOK-ASSOCIATED PROTEIN 1"/>
    <property type="match status" value="1"/>
</dbReference>
<evidence type="ECO:0000256" key="2">
    <source>
        <dbReference type="ARBA" id="ARBA00004613"/>
    </source>
</evidence>
<gene>
    <name evidence="10" type="ORF">SAMN05216361_1139</name>
</gene>
<dbReference type="GO" id="GO:0005198">
    <property type="term" value="F:structural molecule activity"/>
    <property type="evidence" value="ECO:0007669"/>
    <property type="project" value="InterPro"/>
</dbReference>
<evidence type="ECO:0000259" key="9">
    <source>
        <dbReference type="Pfam" id="PF22638"/>
    </source>
</evidence>